<keyword evidence="4 8" id="KW-0472">Membrane</keyword>
<dbReference type="PANTHER" id="PTHR30429">
    <property type="entry name" value="D-METHIONINE-BINDING LIPOPROTEIN METQ"/>
    <property type="match status" value="1"/>
</dbReference>
<dbReference type="EMBL" id="BSDI01000007">
    <property type="protein sequence ID" value="GLH96446.1"/>
    <property type="molecule type" value="Genomic_DNA"/>
</dbReference>
<accession>A0ABQ5QP68</accession>
<comment type="similarity">
    <text evidence="2">Belongs to the NlpA lipoprotein family.</text>
</comment>
<evidence type="ECO:0000256" key="4">
    <source>
        <dbReference type="ARBA" id="ARBA00023136"/>
    </source>
</evidence>
<keyword evidence="8" id="KW-1133">Transmembrane helix</keyword>
<keyword evidence="3" id="KW-0732">Signal</keyword>
<evidence type="ECO:0000256" key="3">
    <source>
        <dbReference type="ARBA" id="ARBA00022729"/>
    </source>
</evidence>
<dbReference type="RefSeq" id="WP_281893668.1">
    <property type="nucleotide sequence ID" value="NZ_BSDI01000007.1"/>
</dbReference>
<feature type="transmembrane region" description="Helical" evidence="8">
    <location>
        <begin position="30"/>
        <end position="49"/>
    </location>
</feature>
<proteinExistence type="inferred from homology"/>
<evidence type="ECO:0000256" key="7">
    <source>
        <dbReference type="SAM" id="MobiDB-lite"/>
    </source>
</evidence>
<evidence type="ECO:0000256" key="8">
    <source>
        <dbReference type="SAM" id="Phobius"/>
    </source>
</evidence>
<name>A0ABQ5QP68_9ACTN</name>
<dbReference type="SUPFAM" id="SSF53850">
    <property type="entry name" value="Periplasmic binding protein-like II"/>
    <property type="match status" value="1"/>
</dbReference>
<dbReference type="PANTHER" id="PTHR30429:SF3">
    <property type="entry name" value="LIPOPROTEIN"/>
    <property type="match status" value="1"/>
</dbReference>
<evidence type="ECO:0000256" key="1">
    <source>
        <dbReference type="ARBA" id="ARBA00004635"/>
    </source>
</evidence>
<evidence type="ECO:0000256" key="5">
    <source>
        <dbReference type="ARBA" id="ARBA00023139"/>
    </source>
</evidence>
<evidence type="ECO:0000313" key="10">
    <source>
        <dbReference type="Proteomes" id="UP001144280"/>
    </source>
</evidence>
<keyword evidence="6" id="KW-0449">Lipoprotein</keyword>
<evidence type="ECO:0000256" key="2">
    <source>
        <dbReference type="ARBA" id="ARBA00008973"/>
    </source>
</evidence>
<organism evidence="9 10">
    <name type="scientific">Phytohabitans aurantiacus</name>
    <dbReference type="NCBI Taxonomy" id="3016789"/>
    <lineage>
        <taxon>Bacteria</taxon>
        <taxon>Bacillati</taxon>
        <taxon>Actinomycetota</taxon>
        <taxon>Actinomycetes</taxon>
        <taxon>Micromonosporales</taxon>
        <taxon>Micromonosporaceae</taxon>
    </lineage>
</organism>
<feature type="region of interest" description="Disordered" evidence="7">
    <location>
        <begin position="1"/>
        <end position="21"/>
    </location>
</feature>
<keyword evidence="8" id="KW-0812">Transmembrane</keyword>
<dbReference type="InterPro" id="IPR004872">
    <property type="entry name" value="Lipoprotein_NlpA"/>
</dbReference>
<comment type="caution">
    <text evidence="9">The sequence shown here is derived from an EMBL/GenBank/DDBJ whole genome shotgun (WGS) entry which is preliminary data.</text>
</comment>
<comment type="subcellular location">
    <subcellularLocation>
        <location evidence="1">Membrane</location>
        <topology evidence="1">Lipid-anchor</topology>
    </subcellularLocation>
</comment>
<evidence type="ECO:0000313" key="9">
    <source>
        <dbReference type="EMBL" id="GLH96446.1"/>
    </source>
</evidence>
<dbReference type="Gene3D" id="3.40.190.10">
    <property type="entry name" value="Periplasmic binding protein-like II"/>
    <property type="match status" value="2"/>
</dbReference>
<protein>
    <submittedName>
        <fullName evidence="9">ABC transporter substrate-binding protein</fullName>
    </submittedName>
</protein>
<evidence type="ECO:0000256" key="6">
    <source>
        <dbReference type="ARBA" id="ARBA00023288"/>
    </source>
</evidence>
<reference evidence="9" key="1">
    <citation type="submission" date="2022-12" db="EMBL/GenBank/DDBJ databases">
        <title>New Phytohabitans aurantiacus sp. RD004123 nov., an actinomycete isolated from soil.</title>
        <authorList>
            <person name="Triningsih D.W."/>
            <person name="Harunari E."/>
            <person name="Igarashi Y."/>
        </authorList>
    </citation>
    <scope>NUCLEOTIDE SEQUENCE</scope>
    <source>
        <strain evidence="9">RD004123</strain>
    </source>
</reference>
<dbReference type="Proteomes" id="UP001144280">
    <property type="component" value="Unassembled WGS sequence"/>
</dbReference>
<keyword evidence="10" id="KW-1185">Reference proteome</keyword>
<gene>
    <name evidence="9" type="ORF">Pa4123_17200</name>
</gene>
<sequence length="323" mass="33776">MSEPKPSDPQQPAPSDQPVLPARQRGRWPWLAAAAAVVVAVGVVVAIVANSGGSDEAGDAQTVRIGVADASQPYWKTYTDLAKQRLDVTVELVNFGDYSQPNPALKEKQIDLNQFQHIQYLANYNVTAGDDLQPIGSTAVYPLPLYSLKYKAPGEVPANAKVAIPNDAINQARGLLVLQAAGLLTLKDGGSAFSSTSDVVTKKVDVVTLDASQTAGALQSGSVAAAIVNINYATSAKLPKSAVVFQDDPASASAAPYVNIFASRAADKDNPTYLKLAELYHDPAVEKGLQESNGGVAVLRTVSAADLQALLKTVQDQAVAAGK</sequence>
<dbReference type="Pfam" id="PF03180">
    <property type="entry name" value="Lipoprotein_9"/>
    <property type="match status" value="1"/>
</dbReference>
<keyword evidence="5" id="KW-0564">Palmitate</keyword>